<keyword evidence="1" id="KW-1133">Transmembrane helix</keyword>
<sequence>MFQSHNLFSKLTVAFMMVNAVYLLGYVLPKVTHVWGQYPWLIISIVTFGLINALLAFKISKRSYISLGFAIFLYSIQIISFHSESFVLELNFGISQVVEIYSKTSTSSLGIDVITLIAVVMAKSLNRRGLPRLPCLFCFHSAIVSSSIQKVREPRLIKALLYCFQLVVL</sequence>
<keyword evidence="1" id="KW-0472">Membrane</keyword>
<dbReference type="AlphaFoldDB" id="A0A1T4VBG6"/>
<organism evidence="2 3">
    <name type="scientific">Enterovibrio nigricans DSM 22720</name>
    <dbReference type="NCBI Taxonomy" id="1121868"/>
    <lineage>
        <taxon>Bacteria</taxon>
        <taxon>Pseudomonadati</taxon>
        <taxon>Pseudomonadota</taxon>
        <taxon>Gammaproteobacteria</taxon>
        <taxon>Vibrionales</taxon>
        <taxon>Vibrionaceae</taxon>
        <taxon>Enterovibrio</taxon>
    </lineage>
</organism>
<keyword evidence="1" id="KW-0812">Transmembrane</keyword>
<feature type="transmembrane region" description="Helical" evidence="1">
    <location>
        <begin position="64"/>
        <end position="80"/>
    </location>
</feature>
<keyword evidence="3" id="KW-1185">Reference proteome</keyword>
<dbReference type="Proteomes" id="UP000190162">
    <property type="component" value="Unassembled WGS sequence"/>
</dbReference>
<evidence type="ECO:0000313" key="3">
    <source>
        <dbReference type="Proteomes" id="UP000190162"/>
    </source>
</evidence>
<reference evidence="3" key="1">
    <citation type="submission" date="2017-02" db="EMBL/GenBank/DDBJ databases">
        <authorList>
            <person name="Varghese N."/>
            <person name="Submissions S."/>
        </authorList>
    </citation>
    <scope>NUCLEOTIDE SEQUENCE [LARGE SCALE GENOMIC DNA]</scope>
    <source>
        <strain evidence="3">DSM 22720</strain>
    </source>
</reference>
<dbReference type="EMBL" id="FUXU01000061">
    <property type="protein sequence ID" value="SKA62295.1"/>
    <property type="molecule type" value="Genomic_DNA"/>
</dbReference>
<feature type="transmembrane region" description="Helical" evidence="1">
    <location>
        <begin position="40"/>
        <end position="57"/>
    </location>
</feature>
<accession>A0A1T4VBG6</accession>
<protein>
    <submittedName>
        <fullName evidence="2">Uncharacterized protein</fullName>
    </submittedName>
</protein>
<name>A0A1T4VBG6_9GAMM</name>
<feature type="transmembrane region" description="Helical" evidence="1">
    <location>
        <begin position="7"/>
        <end position="28"/>
    </location>
</feature>
<evidence type="ECO:0000313" key="2">
    <source>
        <dbReference type="EMBL" id="SKA62295.1"/>
    </source>
</evidence>
<gene>
    <name evidence="2" type="ORF">SAMN02745132_03598</name>
</gene>
<feature type="transmembrane region" description="Helical" evidence="1">
    <location>
        <begin position="100"/>
        <end position="122"/>
    </location>
</feature>
<proteinExistence type="predicted"/>
<evidence type="ECO:0000256" key="1">
    <source>
        <dbReference type="SAM" id="Phobius"/>
    </source>
</evidence>